<feature type="domain" description="CCA-adding enzyme C-terminal" evidence="14">
    <location>
        <begin position="247"/>
        <end position="390"/>
    </location>
</feature>
<dbReference type="RefSeq" id="WP_249513577.1">
    <property type="nucleotide sequence ID" value="NZ_CP093365.1"/>
</dbReference>
<dbReference type="InterPro" id="IPR002646">
    <property type="entry name" value="PolA_pol_head_dom"/>
</dbReference>
<feature type="domain" description="Poly A polymerase head" evidence="12">
    <location>
        <begin position="27"/>
        <end position="146"/>
    </location>
</feature>
<dbReference type="InterPro" id="IPR050264">
    <property type="entry name" value="Bact_CCA-adding_enz_type3_sf"/>
</dbReference>
<feature type="binding site" evidence="11">
    <location>
        <position position="168"/>
    </location>
    <ligand>
        <name>ATP</name>
        <dbReference type="ChEBI" id="CHEBI:30616"/>
    </ligand>
</feature>
<dbReference type="Gene3D" id="1.10.110.30">
    <property type="match status" value="1"/>
</dbReference>
<dbReference type="CDD" id="cd05398">
    <property type="entry name" value="NT_ClassII-CCAase"/>
    <property type="match status" value="1"/>
</dbReference>
<evidence type="ECO:0000256" key="11">
    <source>
        <dbReference type="HAMAP-Rule" id="MF_01263"/>
    </source>
</evidence>
<evidence type="ECO:0000259" key="12">
    <source>
        <dbReference type="Pfam" id="PF01743"/>
    </source>
</evidence>
<feature type="binding site" evidence="11">
    <location>
        <position position="162"/>
    </location>
    <ligand>
        <name>CTP</name>
        <dbReference type="ChEBI" id="CHEBI:37563"/>
    </ligand>
</feature>
<feature type="binding site" evidence="11">
    <location>
        <position position="32"/>
    </location>
    <ligand>
        <name>ATP</name>
        <dbReference type="ChEBI" id="CHEBI:30616"/>
    </ligand>
</feature>
<dbReference type="SUPFAM" id="SSF81891">
    <property type="entry name" value="Poly A polymerase C-terminal region-like"/>
    <property type="match status" value="1"/>
</dbReference>
<feature type="binding site" evidence="11">
    <location>
        <position position="35"/>
    </location>
    <ligand>
        <name>ATP</name>
        <dbReference type="ChEBI" id="CHEBI:30616"/>
    </ligand>
</feature>
<comment type="subunit">
    <text evidence="11">Homodimer.</text>
</comment>
<keyword evidence="7 11" id="KW-0692">RNA repair</keyword>
<dbReference type="PANTHER" id="PTHR46173">
    <property type="entry name" value="CCA TRNA NUCLEOTIDYLTRANSFERASE 1, MITOCHONDRIAL"/>
    <property type="match status" value="1"/>
</dbReference>
<feature type="binding site" evidence="11">
    <location>
        <position position="165"/>
    </location>
    <ligand>
        <name>CTP</name>
        <dbReference type="ChEBI" id="CHEBI:37563"/>
    </ligand>
</feature>
<dbReference type="GO" id="GO:0004810">
    <property type="term" value="F:CCA tRNA nucleotidyltransferase activity"/>
    <property type="evidence" value="ECO:0007669"/>
    <property type="project" value="UniProtKB-EC"/>
</dbReference>
<comment type="catalytic activity">
    <reaction evidence="11">
        <text>a tRNA precursor + 2 CTP + ATP = a tRNA with a 3' CCA end + 3 diphosphate</text>
        <dbReference type="Rhea" id="RHEA:14433"/>
        <dbReference type="Rhea" id="RHEA-COMP:10465"/>
        <dbReference type="Rhea" id="RHEA-COMP:10468"/>
        <dbReference type="ChEBI" id="CHEBI:30616"/>
        <dbReference type="ChEBI" id="CHEBI:33019"/>
        <dbReference type="ChEBI" id="CHEBI:37563"/>
        <dbReference type="ChEBI" id="CHEBI:74896"/>
        <dbReference type="ChEBI" id="CHEBI:83071"/>
        <dbReference type="EC" id="2.7.7.72"/>
    </reaction>
</comment>
<evidence type="ECO:0000259" key="13">
    <source>
        <dbReference type="Pfam" id="PF12627"/>
    </source>
</evidence>
<keyword evidence="6 11" id="KW-0547">Nucleotide-binding</keyword>
<protein>
    <recommendedName>
        <fullName evidence="11">CCA-adding enzyme</fullName>
        <ecNumber evidence="11">2.7.7.72</ecNumber>
    </recommendedName>
    <alternativeName>
        <fullName evidence="11">CCA tRNA nucleotidyltransferase</fullName>
    </alternativeName>
    <alternativeName>
        <fullName evidence="11">tRNA CCA-pyrophosphorylase</fullName>
    </alternativeName>
    <alternativeName>
        <fullName evidence="11">tRNA adenylyl-/cytidylyl- transferase</fullName>
    </alternativeName>
    <alternativeName>
        <fullName evidence="11">tRNA nucleotidyltransferase</fullName>
    </alternativeName>
    <alternativeName>
        <fullName evidence="11">tRNA-NT</fullName>
    </alternativeName>
</protein>
<dbReference type="PANTHER" id="PTHR46173:SF1">
    <property type="entry name" value="CCA TRNA NUCLEOTIDYLTRANSFERASE 1, MITOCHONDRIAL"/>
    <property type="match status" value="1"/>
</dbReference>
<comment type="miscellaneous">
    <text evidence="11">A single active site specifically recognizes both ATP and CTP and is responsible for their addition.</text>
</comment>
<feature type="binding site" evidence="11">
    <location>
        <position position="159"/>
    </location>
    <ligand>
        <name>ATP</name>
        <dbReference type="ChEBI" id="CHEBI:30616"/>
    </ligand>
</feature>
<dbReference type="Gene3D" id="1.20.58.560">
    <property type="match status" value="1"/>
</dbReference>
<comment type="function">
    <text evidence="11">Catalyzes the addition and repair of the essential 3'-terminal CCA sequence in tRNAs without using a nucleic acid template. Adds these three nucleotides in the order of C, C, and A to the tRNA nucleotide-73, using CTP and ATP as substrates and producing inorganic pyrophosphate. tRNA 3'-terminal CCA addition is required both for tRNA processing and repair. Also involved in tRNA surveillance by mediating tandem CCA addition to generate a CCACCA at the 3' terminus of unstable tRNAs. While stable tRNAs receive only 3'-terminal CCA, unstable tRNAs are marked with CCACCA and rapidly degraded.</text>
</comment>
<proteinExistence type="inferred from homology"/>
<dbReference type="Gene3D" id="3.30.460.10">
    <property type="entry name" value="Beta Polymerase, domain 2"/>
    <property type="match status" value="1"/>
</dbReference>
<dbReference type="Gene3D" id="1.10.246.80">
    <property type="match status" value="1"/>
</dbReference>
<evidence type="ECO:0000256" key="2">
    <source>
        <dbReference type="ARBA" id="ARBA00022679"/>
    </source>
</evidence>
<dbReference type="EC" id="2.7.7.72" evidence="11"/>
<dbReference type="EMBL" id="CP093365">
    <property type="protein sequence ID" value="UQS84394.1"/>
    <property type="molecule type" value="Genomic_DNA"/>
</dbReference>
<comment type="catalytic activity">
    <reaction evidence="11">
        <text>a tRNA with a 3' CCA end + 2 CTP + ATP = a tRNA with a 3' CCACCA end + 3 diphosphate</text>
        <dbReference type="Rhea" id="RHEA:76235"/>
        <dbReference type="Rhea" id="RHEA-COMP:10468"/>
        <dbReference type="Rhea" id="RHEA-COMP:18655"/>
        <dbReference type="ChEBI" id="CHEBI:30616"/>
        <dbReference type="ChEBI" id="CHEBI:33019"/>
        <dbReference type="ChEBI" id="CHEBI:37563"/>
        <dbReference type="ChEBI" id="CHEBI:83071"/>
        <dbReference type="ChEBI" id="CHEBI:195187"/>
    </reaction>
</comment>
<evidence type="ECO:0000256" key="6">
    <source>
        <dbReference type="ARBA" id="ARBA00022741"/>
    </source>
</evidence>
<dbReference type="Proteomes" id="UP000831947">
    <property type="component" value="Chromosome"/>
</dbReference>
<keyword evidence="8 11" id="KW-0067">ATP-binding</keyword>
<feature type="binding site" evidence="11">
    <location>
        <position position="168"/>
    </location>
    <ligand>
        <name>CTP</name>
        <dbReference type="ChEBI" id="CHEBI:37563"/>
    </ligand>
</feature>
<evidence type="ECO:0000256" key="9">
    <source>
        <dbReference type="ARBA" id="ARBA00022842"/>
    </source>
</evidence>
<dbReference type="InterPro" id="IPR032810">
    <property type="entry name" value="CCA-adding_enz_C"/>
</dbReference>
<evidence type="ECO:0000256" key="7">
    <source>
        <dbReference type="ARBA" id="ARBA00022800"/>
    </source>
</evidence>
<keyword evidence="16" id="KW-1185">Reference proteome</keyword>
<dbReference type="SUPFAM" id="SSF81301">
    <property type="entry name" value="Nucleotidyltransferase"/>
    <property type="match status" value="1"/>
</dbReference>
<evidence type="ECO:0000256" key="10">
    <source>
        <dbReference type="ARBA" id="ARBA00022884"/>
    </source>
</evidence>
<dbReference type="Pfam" id="PF01743">
    <property type="entry name" value="PolyA_pol"/>
    <property type="match status" value="1"/>
</dbReference>
<gene>
    <name evidence="11" type="primary">cca</name>
    <name evidence="15" type="ORF">MOO47_00495</name>
</gene>
<evidence type="ECO:0000256" key="5">
    <source>
        <dbReference type="ARBA" id="ARBA00022723"/>
    </source>
</evidence>
<keyword evidence="2 11" id="KW-0808">Transferase</keyword>
<keyword evidence="4 11" id="KW-0548">Nucleotidyltransferase</keyword>
<evidence type="ECO:0000259" key="14">
    <source>
        <dbReference type="Pfam" id="PF13735"/>
    </source>
</evidence>
<dbReference type="NCBIfam" id="NF009814">
    <property type="entry name" value="PRK13299.1"/>
    <property type="match status" value="1"/>
</dbReference>
<feature type="binding site" evidence="11">
    <location>
        <position position="116"/>
    </location>
    <ligand>
        <name>ATP</name>
        <dbReference type="ChEBI" id="CHEBI:30616"/>
    </ligand>
</feature>
<evidence type="ECO:0000313" key="16">
    <source>
        <dbReference type="Proteomes" id="UP000831947"/>
    </source>
</evidence>
<evidence type="ECO:0000256" key="3">
    <source>
        <dbReference type="ARBA" id="ARBA00022694"/>
    </source>
</evidence>
<comment type="similarity">
    <text evidence="11">Belongs to the tRNA nucleotidyltransferase/poly(A) polymerase family. Bacterial CCA-adding enzyme type 3 subfamily.</text>
</comment>
<dbReference type="HAMAP" id="MF_01263">
    <property type="entry name" value="CCA_bact_type3"/>
    <property type="match status" value="1"/>
</dbReference>
<evidence type="ECO:0000256" key="1">
    <source>
        <dbReference type="ARBA" id="ARBA00001946"/>
    </source>
</evidence>
<accession>A0ABY4PF10</accession>
<evidence type="ECO:0000256" key="8">
    <source>
        <dbReference type="ARBA" id="ARBA00022840"/>
    </source>
</evidence>
<dbReference type="Pfam" id="PF12627">
    <property type="entry name" value="PolyA_pol_RNAbd"/>
    <property type="match status" value="1"/>
</dbReference>
<feature type="binding site" evidence="11">
    <location>
        <position position="45"/>
    </location>
    <ligand>
        <name>Mg(2+)</name>
        <dbReference type="ChEBI" id="CHEBI:18420"/>
    </ligand>
</feature>
<feature type="binding site" evidence="11">
    <location>
        <position position="116"/>
    </location>
    <ligand>
        <name>CTP</name>
        <dbReference type="ChEBI" id="CHEBI:37563"/>
    </ligand>
</feature>
<feature type="binding site" evidence="11">
    <location>
        <position position="35"/>
    </location>
    <ligand>
        <name>CTP</name>
        <dbReference type="ChEBI" id="CHEBI:37563"/>
    </ligand>
</feature>
<feature type="binding site" evidence="11">
    <location>
        <position position="165"/>
    </location>
    <ligand>
        <name>ATP</name>
        <dbReference type="ChEBI" id="CHEBI:30616"/>
    </ligand>
</feature>
<evidence type="ECO:0000313" key="15">
    <source>
        <dbReference type="EMBL" id="UQS84394.1"/>
    </source>
</evidence>
<organism evidence="15 16">
    <name type="scientific">Bombilactobacillus thymidiniphilus</name>
    <dbReference type="NCBI Taxonomy" id="2923363"/>
    <lineage>
        <taxon>Bacteria</taxon>
        <taxon>Bacillati</taxon>
        <taxon>Bacillota</taxon>
        <taxon>Bacilli</taxon>
        <taxon>Lactobacillales</taxon>
        <taxon>Lactobacillaceae</taxon>
        <taxon>Bombilactobacillus</taxon>
    </lineage>
</organism>
<keyword evidence="10 11" id="KW-0694">RNA-binding</keyword>
<feature type="binding site" evidence="11">
    <location>
        <position position="159"/>
    </location>
    <ligand>
        <name>CTP</name>
        <dbReference type="ChEBI" id="CHEBI:37563"/>
    </ligand>
</feature>
<feature type="binding site" evidence="11">
    <location>
        <position position="162"/>
    </location>
    <ligand>
        <name>ATP</name>
        <dbReference type="ChEBI" id="CHEBI:30616"/>
    </ligand>
</feature>
<dbReference type="InterPro" id="IPR032828">
    <property type="entry name" value="PolyA_RNA-bd"/>
</dbReference>
<feature type="domain" description="tRNA nucleotidyltransferase/poly(A) polymerase RNA and SrmB- binding" evidence="13">
    <location>
        <begin position="174"/>
        <end position="233"/>
    </location>
</feature>
<dbReference type="Pfam" id="PF13735">
    <property type="entry name" value="tRNA_NucTran2_2"/>
    <property type="match status" value="1"/>
</dbReference>
<reference evidence="15 16" key="1">
    <citation type="journal article" date="2022" name="Int. J. Syst. Evol. Microbiol.">
        <title>Apilactobacillus apisilvae sp. nov., Nicolia spurrieriana gen. nov. sp. nov., Bombilactobacillus folatiphilus sp. nov. and Bombilactobacillus thymidiniphilus sp. nov., four new lactic acid bacterial isolates from stingless bees Tetragonula carbonaria and Austroplebeia australis.</title>
        <authorList>
            <person name="Oliphant S.A."/>
            <person name="Watson-Haigh N.S."/>
            <person name="Sumby K.M."/>
            <person name="Gardner J."/>
            <person name="Groom S."/>
            <person name="Jiranek V."/>
        </authorList>
    </citation>
    <scope>NUCLEOTIDE SEQUENCE [LARGE SCALE GENOMIC DNA]</scope>
    <source>
        <strain evidence="15 16">SG4_A1</strain>
    </source>
</reference>
<keyword evidence="5 11" id="KW-0479">Metal-binding</keyword>
<feature type="binding site" evidence="11">
    <location>
        <position position="32"/>
    </location>
    <ligand>
        <name>CTP</name>
        <dbReference type="ChEBI" id="CHEBI:37563"/>
    </ligand>
</feature>
<keyword evidence="3 11" id="KW-0819">tRNA processing</keyword>
<evidence type="ECO:0000256" key="4">
    <source>
        <dbReference type="ARBA" id="ARBA00022695"/>
    </source>
</evidence>
<keyword evidence="9 11" id="KW-0460">Magnesium</keyword>
<comment type="cofactor">
    <cofactor evidence="1 11">
        <name>Mg(2+)</name>
        <dbReference type="ChEBI" id="CHEBI:18420"/>
    </cofactor>
</comment>
<sequence>MIIEQLPAILKEALPILQKIKQAGFEAYFVGGCVRDTLLNKPLHDIDLATNAYPQELKQIFTHTVDTGIEHGTVTVVTAKQNYEITTFRTETGYQDYRRPDHVEFVRSLAEDLKRRDFTINALAMDLDGRIIDLFGGVADLKSHRIKAVGQAQERFHEDALRMMRAVRFQAQLGFTIVPSTLKGITENASLLKKIAIERISDEWLRMMCGDNWQLGLQSMLTTKLYKYCPQFTEQDFTKLLQVSLTRLQNASQVWTLLGLVWNLPLNSLNRLLRTWKVSNEVRHLTLMSVRFLRQSKPTDWDLYQTEGATIDNCVQLLQVLQKNVVAQQLQKRYSLLPIHSLQDVKINGQQIMQQLNLTPGPQIGANLRLVQQQIVANKLANEPVAIINYLRAQQ</sequence>
<dbReference type="InterPro" id="IPR023068">
    <property type="entry name" value="CCA-adding_enz_firmicutes"/>
</dbReference>
<feature type="binding site" evidence="11">
    <location>
        <position position="47"/>
    </location>
    <ligand>
        <name>Mg(2+)</name>
        <dbReference type="ChEBI" id="CHEBI:18420"/>
    </ligand>
</feature>
<name>A0ABY4PF10_9LACO</name>
<dbReference type="InterPro" id="IPR043519">
    <property type="entry name" value="NT_sf"/>
</dbReference>